<dbReference type="GO" id="GO:0046167">
    <property type="term" value="P:glycerol-3-phosphate biosynthetic process"/>
    <property type="evidence" value="ECO:0007669"/>
    <property type="project" value="TreeGrafter"/>
</dbReference>
<keyword evidence="19" id="KW-1185">Reference proteome</keyword>
<evidence type="ECO:0000256" key="16">
    <source>
        <dbReference type="SAM" id="MobiDB-lite"/>
    </source>
</evidence>
<comment type="similarity">
    <text evidence="3 15">Belongs to the FGGY kinase family.</text>
</comment>
<dbReference type="RefSeq" id="XP_010856598.1">
    <property type="nucleotide sequence ID" value="XM_010858296.1"/>
</dbReference>
<dbReference type="InterPro" id="IPR018483">
    <property type="entry name" value="Carb_kinase_FGGY_CS"/>
</dbReference>
<keyword evidence="9" id="KW-0319">Glycerol metabolism</keyword>
<evidence type="ECO:0000313" key="19">
    <source>
        <dbReference type="Proteomes" id="UP000515208"/>
    </source>
</evidence>
<evidence type="ECO:0000256" key="2">
    <source>
        <dbReference type="ARBA" id="ARBA00005190"/>
    </source>
</evidence>
<proteinExistence type="inferred from homology"/>
<comment type="function">
    <text evidence="12">Skin-specific kinase that plays a key role in glycerol metabolism, catalyzing its phosphorylation to produce sn-glycerol 3-phosphate. Involved in skin-specific regulation of sterol regulatory element-binding protein (SREBP) processing and lipid biosynthesis.</text>
</comment>
<evidence type="ECO:0000313" key="20">
    <source>
        <dbReference type="RefSeq" id="XP_010856598.1"/>
    </source>
</evidence>
<dbReference type="FunFam" id="3.30.420.40:FF:000104">
    <property type="entry name" value="putative glycerol kinase 5"/>
    <property type="match status" value="1"/>
</dbReference>
<comment type="subcellular location">
    <subcellularLocation>
        <location evidence="1">Cytoplasm</location>
    </subcellularLocation>
</comment>
<dbReference type="GO" id="GO:0005739">
    <property type="term" value="C:mitochondrion"/>
    <property type="evidence" value="ECO:0007669"/>
    <property type="project" value="TreeGrafter"/>
</dbReference>
<comment type="pathway">
    <text evidence="2">Polyol metabolism; glycerol degradation via glycerol kinase pathway; sn-glycerol 3-phosphate from glycerol: step 1/1.</text>
</comment>
<dbReference type="Proteomes" id="UP000515208">
    <property type="component" value="Unplaced"/>
</dbReference>
<evidence type="ECO:0000256" key="10">
    <source>
        <dbReference type="ARBA" id="ARBA00022840"/>
    </source>
</evidence>
<keyword evidence="7" id="KW-0547">Nucleotide-binding</keyword>
<dbReference type="Pfam" id="PF02782">
    <property type="entry name" value="FGGY_C"/>
    <property type="match status" value="1"/>
</dbReference>
<dbReference type="CDD" id="cd07793">
    <property type="entry name" value="ASKHA_NBD_FGGY_GK5-like"/>
    <property type="match status" value="1"/>
</dbReference>
<organism evidence="19 20">
    <name type="scientific">Bison bison bison</name>
    <name type="common">North American plains bison</name>
    <dbReference type="NCBI Taxonomy" id="43346"/>
    <lineage>
        <taxon>Eukaryota</taxon>
        <taxon>Metazoa</taxon>
        <taxon>Chordata</taxon>
        <taxon>Craniata</taxon>
        <taxon>Vertebrata</taxon>
        <taxon>Euteleostomi</taxon>
        <taxon>Mammalia</taxon>
        <taxon>Eutheria</taxon>
        <taxon>Laurasiatheria</taxon>
        <taxon>Artiodactyla</taxon>
        <taxon>Ruminantia</taxon>
        <taxon>Pecora</taxon>
        <taxon>Bovidae</taxon>
        <taxon>Bovinae</taxon>
        <taxon>Bison</taxon>
    </lineage>
</organism>
<evidence type="ECO:0000256" key="6">
    <source>
        <dbReference type="ARBA" id="ARBA00022679"/>
    </source>
</evidence>
<gene>
    <name evidence="20" type="primary">GK5</name>
</gene>
<feature type="domain" description="Carbohydrate kinase FGGY C-terminal" evidence="18">
    <location>
        <begin position="423"/>
        <end position="610"/>
    </location>
</feature>
<dbReference type="OrthoDB" id="6278781at2759"/>
<dbReference type="Gene3D" id="3.30.420.40">
    <property type="match status" value="2"/>
</dbReference>
<dbReference type="InterPro" id="IPR018485">
    <property type="entry name" value="FGGY_C"/>
</dbReference>
<protein>
    <recommendedName>
        <fullName evidence="13">Glycerol kinase 5</fullName>
        <ecNumber evidence="4">2.7.1.30</ecNumber>
    </recommendedName>
    <alternativeName>
        <fullName evidence="11">ATP:glycerol 3-phosphotransferase 5</fullName>
    </alternativeName>
</protein>
<keyword evidence="10" id="KW-0067">ATP-binding</keyword>
<evidence type="ECO:0000256" key="9">
    <source>
        <dbReference type="ARBA" id="ARBA00022798"/>
    </source>
</evidence>
<evidence type="ECO:0000256" key="15">
    <source>
        <dbReference type="RuleBase" id="RU003733"/>
    </source>
</evidence>
<dbReference type="PANTHER" id="PTHR10196:SF68">
    <property type="entry name" value="GLYCEROL KINASE 5-RELATED"/>
    <property type="match status" value="1"/>
</dbReference>
<dbReference type="FunFam" id="3.30.420.40:FF:000102">
    <property type="entry name" value="Putative glycerol kinase 5"/>
    <property type="match status" value="1"/>
</dbReference>
<dbReference type="GO" id="GO:0019563">
    <property type="term" value="P:glycerol catabolic process"/>
    <property type="evidence" value="ECO:0007669"/>
    <property type="project" value="UniProtKB-UniPathway"/>
</dbReference>
<feature type="domain" description="Carbohydrate kinase FGGY N-terminal" evidence="17">
    <location>
        <begin position="180"/>
        <end position="413"/>
    </location>
</feature>
<dbReference type="KEGG" id="bbis:105001851"/>
<evidence type="ECO:0000256" key="13">
    <source>
        <dbReference type="ARBA" id="ARBA00047192"/>
    </source>
</evidence>
<keyword evidence="6 15" id="KW-0808">Transferase</keyword>
<dbReference type="PANTHER" id="PTHR10196">
    <property type="entry name" value="SUGAR KINASE"/>
    <property type="match status" value="1"/>
</dbReference>
<dbReference type="GO" id="GO:0004370">
    <property type="term" value="F:glycerol kinase activity"/>
    <property type="evidence" value="ECO:0007669"/>
    <property type="project" value="UniProtKB-EC"/>
</dbReference>
<dbReference type="SUPFAM" id="SSF53067">
    <property type="entry name" value="Actin-like ATPase domain"/>
    <property type="match status" value="2"/>
</dbReference>
<evidence type="ECO:0000256" key="1">
    <source>
        <dbReference type="ARBA" id="ARBA00004496"/>
    </source>
</evidence>
<keyword evidence="8 15" id="KW-0418">Kinase</keyword>
<evidence type="ECO:0000259" key="17">
    <source>
        <dbReference type="Pfam" id="PF00370"/>
    </source>
</evidence>
<evidence type="ECO:0000256" key="4">
    <source>
        <dbReference type="ARBA" id="ARBA00012099"/>
    </source>
</evidence>
<evidence type="ECO:0000259" key="18">
    <source>
        <dbReference type="Pfam" id="PF02782"/>
    </source>
</evidence>
<reference evidence="20" key="1">
    <citation type="submission" date="2025-08" db="UniProtKB">
        <authorList>
            <consortium name="RefSeq"/>
        </authorList>
    </citation>
    <scope>IDENTIFICATION</scope>
    <source>
        <tissue evidence="20">Blood</tissue>
    </source>
</reference>
<comment type="catalytic activity">
    <reaction evidence="14">
        <text>glycerol + ATP = sn-glycerol 3-phosphate + ADP + H(+)</text>
        <dbReference type="Rhea" id="RHEA:21644"/>
        <dbReference type="ChEBI" id="CHEBI:15378"/>
        <dbReference type="ChEBI" id="CHEBI:17754"/>
        <dbReference type="ChEBI" id="CHEBI:30616"/>
        <dbReference type="ChEBI" id="CHEBI:57597"/>
        <dbReference type="ChEBI" id="CHEBI:456216"/>
        <dbReference type="EC" id="2.7.1.30"/>
    </reaction>
    <physiologicalReaction direction="left-to-right" evidence="14">
        <dbReference type="Rhea" id="RHEA:21645"/>
    </physiologicalReaction>
</comment>
<dbReference type="Pfam" id="PF00370">
    <property type="entry name" value="FGGY_N"/>
    <property type="match status" value="1"/>
</dbReference>
<name>A0A6P3IQL4_BISBB</name>
<sequence>MDLFSSLSAKDRRHLPHGGSYAVEFVQTYQVAGYVLVYFWKQVDISGYLKAHFKRNAGTVAGRLELGGKSLKLPAKVTLREASVWKTGRSRVARTPGTHHLPAHLHPPRSGTGPAGYPAKSLCAAVTSLRRGGARGRGGNLRALSVLAEDIRGSDCDLRSLTRFRSPEDSALWPNLGGTAVESLYPQPGWVEIDPDVLWLQFVAVIKESVKAAGIETNQIVGLGISTQRATFITWDKKTGKHFHNFISWQDLRATELVKSWNGSLLMKLIHSSCRVLHFFTRSKQFLAASLFTFTTQHVSLRLAWILQNLTEVQKAVEEENCCFGTVDTWLLYKLTKGSEFATDFSNASTTGLFDPYEMCWSKIVTSLLSIPLSLLPPVKDTSHNFGSVDEEIFGVPIPIVALVADQQAAMFGECCFQTGDVKLTMGTGTFLDINTGNNPQQSVGGFYPLIGWKIGQEVVCLAESNAGDTGTAIEWAQQLDLFTDAAETEKMAQSLEDSEGVYFVPSFSGLQAPLNDPCACASFMGLKPSTNKYHLVRAILESIAFRNKQLYETMQKEIHIPVRKIRADGGVCKNSFVMQMTSDLINETIDRPVHIDMSCSGAASLAGLAVGFWSDKEELKKLRQSEMVFKPQKKWQEYEVNMGNWVKAVKRSMNWYKT</sequence>
<evidence type="ECO:0000256" key="12">
    <source>
        <dbReference type="ARBA" id="ARBA00045165"/>
    </source>
</evidence>
<feature type="region of interest" description="Disordered" evidence="16">
    <location>
        <begin position="91"/>
        <end position="112"/>
    </location>
</feature>
<dbReference type="InterPro" id="IPR037444">
    <property type="entry name" value="GK5"/>
</dbReference>
<dbReference type="GeneID" id="105001851"/>
<dbReference type="CTD" id="256356"/>
<evidence type="ECO:0000256" key="3">
    <source>
        <dbReference type="ARBA" id="ARBA00009156"/>
    </source>
</evidence>
<dbReference type="GO" id="GO:0005524">
    <property type="term" value="F:ATP binding"/>
    <property type="evidence" value="ECO:0007669"/>
    <property type="project" value="UniProtKB-KW"/>
</dbReference>
<dbReference type="InterPro" id="IPR018484">
    <property type="entry name" value="FGGY_N"/>
</dbReference>
<evidence type="ECO:0000256" key="7">
    <source>
        <dbReference type="ARBA" id="ARBA00022741"/>
    </source>
</evidence>
<dbReference type="EC" id="2.7.1.30" evidence="4"/>
<evidence type="ECO:0000256" key="5">
    <source>
        <dbReference type="ARBA" id="ARBA00022490"/>
    </source>
</evidence>
<dbReference type="GO" id="GO:0006641">
    <property type="term" value="P:triglyceride metabolic process"/>
    <property type="evidence" value="ECO:0007669"/>
    <property type="project" value="TreeGrafter"/>
</dbReference>
<keyword evidence="5" id="KW-0963">Cytoplasm</keyword>
<dbReference type="PROSITE" id="PS00445">
    <property type="entry name" value="FGGY_KINASES_2"/>
    <property type="match status" value="1"/>
</dbReference>
<accession>A0A6P3IQL4</accession>
<dbReference type="AlphaFoldDB" id="A0A6P3IQL4"/>
<evidence type="ECO:0000256" key="8">
    <source>
        <dbReference type="ARBA" id="ARBA00022777"/>
    </source>
</evidence>
<evidence type="ECO:0000256" key="11">
    <source>
        <dbReference type="ARBA" id="ARBA00033026"/>
    </source>
</evidence>
<dbReference type="InterPro" id="IPR043129">
    <property type="entry name" value="ATPase_NBD"/>
</dbReference>
<dbReference type="UniPathway" id="UPA00618">
    <property type="reaction ID" value="UER00672"/>
</dbReference>
<evidence type="ECO:0000256" key="14">
    <source>
        <dbReference type="ARBA" id="ARBA00052735"/>
    </source>
</evidence>